<feature type="region of interest" description="Disordered" evidence="1">
    <location>
        <begin position="105"/>
        <end position="147"/>
    </location>
</feature>
<organism evidence="3 4">
    <name type="scientific">Leptospira kmetyi</name>
    <dbReference type="NCBI Taxonomy" id="408139"/>
    <lineage>
        <taxon>Bacteria</taxon>
        <taxon>Pseudomonadati</taxon>
        <taxon>Spirochaetota</taxon>
        <taxon>Spirochaetia</taxon>
        <taxon>Leptospirales</taxon>
        <taxon>Leptospiraceae</taxon>
        <taxon>Leptospira</taxon>
    </lineage>
</organism>
<accession>A0AAD0XMD3</accession>
<evidence type="ECO:0000313" key="4">
    <source>
        <dbReference type="Proteomes" id="UP000276407"/>
    </source>
</evidence>
<sequence>MGKLTVRCPRCYESFLFDPENAGKHGAGYFEKGSQEENPYRKSFLDVLWESLRRNFYDFRSRFQNIRPFAQTPGKRLARNFLLILLAIGIVRTCFFSPFQDLRNPDPFSNSNSPQEVQPQEIVPEEPNVPSTPPSEEEQQVKPEFQI</sequence>
<dbReference type="Proteomes" id="UP000276407">
    <property type="component" value="Chromosome 1"/>
</dbReference>
<evidence type="ECO:0000313" key="3">
    <source>
        <dbReference type="EMBL" id="AYV54204.1"/>
    </source>
</evidence>
<reference evidence="3 4" key="1">
    <citation type="submission" date="2018-11" db="EMBL/GenBank/DDBJ databases">
        <title>Complete genome sequence of Leptospira kmetyi isolate LS 001/16 from soil sample associated with a leptospirosis patient in Kelantan.</title>
        <authorList>
            <person name="Muhammad Yusoff F."/>
            <person name="Muhammad Yusoff S."/>
            <person name="Ahmad M.N."/>
            <person name="Yusof N.Y."/>
            <person name="Aziah I."/>
        </authorList>
    </citation>
    <scope>NUCLEOTIDE SEQUENCE [LARGE SCALE GENOMIC DNA]</scope>
    <source>
        <strain evidence="3 4">LS 001/16</strain>
    </source>
</reference>
<keyword evidence="2" id="KW-1133">Transmembrane helix</keyword>
<dbReference type="AlphaFoldDB" id="A0AAD0XMD3"/>
<dbReference type="KEGG" id="lkm:EFP84_00945"/>
<evidence type="ECO:0000256" key="1">
    <source>
        <dbReference type="SAM" id="MobiDB-lite"/>
    </source>
</evidence>
<evidence type="ECO:0000256" key="2">
    <source>
        <dbReference type="SAM" id="Phobius"/>
    </source>
</evidence>
<proteinExistence type="predicted"/>
<feature type="transmembrane region" description="Helical" evidence="2">
    <location>
        <begin position="81"/>
        <end position="99"/>
    </location>
</feature>
<dbReference type="EMBL" id="CP033614">
    <property type="protein sequence ID" value="AYV54204.1"/>
    <property type="molecule type" value="Genomic_DNA"/>
</dbReference>
<feature type="compositionally biased region" description="Low complexity" evidence="1">
    <location>
        <begin position="114"/>
        <end position="129"/>
    </location>
</feature>
<gene>
    <name evidence="3" type="ORF">EFP84_00945</name>
</gene>
<protein>
    <submittedName>
        <fullName evidence="3">Uncharacterized protein</fullName>
    </submittedName>
</protein>
<name>A0AAD0XMD3_9LEPT</name>
<keyword evidence="2" id="KW-0812">Transmembrane</keyword>
<keyword evidence="2" id="KW-0472">Membrane</keyword>
<dbReference type="RefSeq" id="WP_123178955.1">
    <property type="nucleotide sequence ID" value="NZ_CP033614.1"/>
</dbReference>